<accession>A0A7U4QIM6</accession>
<name>A0A7U4QIM6_DESA2</name>
<reference evidence="1 2" key="1">
    <citation type="submission" date="2015-10" db="EMBL/GenBank/DDBJ databases">
        <title>Candidatus Desulfofervidus auxilii, a hydrogenotrophic sulfate-reducing bacterium involved in the thermophilic anaerobic oxidation of methane.</title>
        <authorList>
            <person name="Krukenberg V."/>
            <person name="Richter M."/>
            <person name="Wegener G."/>
        </authorList>
    </citation>
    <scope>NUCLEOTIDE SEQUENCE [LARGE SCALE GENOMIC DNA]</scope>
    <source>
        <strain evidence="1 2">HS1</strain>
    </source>
</reference>
<dbReference type="PANTHER" id="PTHR35866">
    <property type="entry name" value="PUTATIVE-RELATED"/>
    <property type="match status" value="1"/>
</dbReference>
<organism evidence="1 2">
    <name type="scientific">Desulfofervidus auxilii</name>
    <dbReference type="NCBI Taxonomy" id="1621989"/>
    <lineage>
        <taxon>Bacteria</taxon>
        <taxon>Pseudomonadati</taxon>
        <taxon>Thermodesulfobacteriota</taxon>
        <taxon>Candidatus Desulfofervidia</taxon>
        <taxon>Candidatus Desulfofervidales</taxon>
        <taxon>Candidatus Desulfofervidaceae</taxon>
        <taxon>Candidatus Desulfofervidus</taxon>
    </lineage>
</organism>
<keyword evidence="2" id="KW-1185">Reference proteome</keyword>
<sequence length="258" mass="30384">MSQQLLTSDSKFKFDCHKGLKCFTQCCYKVNIFLTPYDILRMKNRLGMSSTEFLQKYTHPLVAKNAGIPVVTLKMKNDQKNGCPFVTSNGCIIYEDRPWSCRSFPLDPVETEEAIPGNEFYHLIKRTFCQGFKEDKEWTVEEWKRDQGMDIYDEIESPFKEITTSKVLTEAQIVNEKIQQMFYMACYDIDRFKKFVFETKFLNIFDVEKEVIEEIKTNEIELLKFGFRWLKFGLLDQDALKVKPEILKTKNKKSPSTL</sequence>
<protein>
    <submittedName>
        <fullName evidence="1">Fe-S oxidoreductase</fullName>
    </submittedName>
</protein>
<evidence type="ECO:0000313" key="1">
    <source>
        <dbReference type="EMBL" id="AMM40058.1"/>
    </source>
</evidence>
<dbReference type="KEGG" id="daw:HS1_000252"/>
<dbReference type="EMBL" id="CP013015">
    <property type="protein sequence ID" value="AMM40058.1"/>
    <property type="molecule type" value="Genomic_DNA"/>
</dbReference>
<dbReference type="OrthoDB" id="9810361at2"/>
<dbReference type="AlphaFoldDB" id="A0A7U4QIM6"/>
<evidence type="ECO:0000313" key="2">
    <source>
        <dbReference type="Proteomes" id="UP000070560"/>
    </source>
</evidence>
<dbReference type="InterPro" id="IPR005358">
    <property type="entry name" value="Puta_zinc/iron-chelating_dom"/>
</dbReference>
<proteinExistence type="predicted"/>
<dbReference type="RefSeq" id="WP_066060363.1">
    <property type="nucleotide sequence ID" value="NZ_CP013015.1"/>
</dbReference>
<dbReference type="PANTHER" id="PTHR35866:SF1">
    <property type="entry name" value="YKGJ FAMILY CYSTEINE CLUSTER PROTEIN"/>
    <property type="match status" value="1"/>
</dbReference>
<gene>
    <name evidence="1" type="ORF">HS1_000252</name>
</gene>
<dbReference type="Proteomes" id="UP000070560">
    <property type="component" value="Chromosome"/>
</dbReference>
<dbReference type="Pfam" id="PF03692">
    <property type="entry name" value="CxxCxxCC"/>
    <property type="match status" value="1"/>
</dbReference>